<dbReference type="InterPro" id="IPR051465">
    <property type="entry name" value="Cell_Envelope_Struct_Comp"/>
</dbReference>
<proteinExistence type="predicted"/>
<dbReference type="Proteomes" id="UP000596035">
    <property type="component" value="Chromosome"/>
</dbReference>
<feature type="compositionally biased region" description="Pro residues" evidence="2">
    <location>
        <begin position="218"/>
        <end position="235"/>
    </location>
</feature>
<evidence type="ECO:0000256" key="1">
    <source>
        <dbReference type="ARBA" id="ARBA00022737"/>
    </source>
</evidence>
<keyword evidence="1" id="KW-0677">Repeat</keyword>
<evidence type="ECO:0000313" key="5">
    <source>
        <dbReference type="EMBL" id="ASB41496.1"/>
    </source>
</evidence>
<feature type="signal peptide" evidence="3">
    <location>
        <begin position="1"/>
        <end position="27"/>
    </location>
</feature>
<dbReference type="EMBL" id="CP021422">
    <property type="protein sequence ID" value="ASB41496.1"/>
    <property type="molecule type" value="Genomic_DNA"/>
</dbReference>
<dbReference type="Pfam" id="PF00395">
    <property type="entry name" value="SLH"/>
    <property type="match status" value="3"/>
</dbReference>
<name>A0A1Z2XSR2_9FIRM</name>
<evidence type="ECO:0000313" key="6">
    <source>
        <dbReference type="EMBL" id="QQR30754.1"/>
    </source>
</evidence>
<reference evidence="7" key="2">
    <citation type="submission" date="2017-05" db="EMBL/GenBank/DDBJ databases">
        <title>Improved OligoMM genomes.</title>
        <authorList>
            <person name="Garzetti D."/>
        </authorList>
    </citation>
    <scope>NUCLEOTIDE SEQUENCE [LARGE SCALE GENOMIC DNA]</scope>
    <source>
        <strain evidence="7">KB18</strain>
    </source>
</reference>
<dbReference type="PANTHER" id="PTHR43308">
    <property type="entry name" value="OUTER MEMBRANE PROTEIN ALPHA-RELATED"/>
    <property type="match status" value="1"/>
</dbReference>
<protein>
    <submittedName>
        <fullName evidence="6">S-layer homology domain-containing protein</fullName>
    </submittedName>
</protein>
<feature type="region of interest" description="Disordered" evidence="2">
    <location>
        <begin position="213"/>
        <end position="254"/>
    </location>
</feature>
<dbReference type="PROSITE" id="PS51272">
    <property type="entry name" value="SLH"/>
    <property type="match status" value="3"/>
</dbReference>
<dbReference type="PANTHER" id="PTHR43308:SF5">
    <property type="entry name" value="S-LAYER PROTEIN _ PEPTIDOGLYCAN ENDO-BETA-N-ACETYLGLUCOSAMINIDASE"/>
    <property type="match status" value="1"/>
</dbReference>
<keyword evidence="7" id="KW-1185">Reference proteome</keyword>
<feature type="domain" description="SLH" evidence="4">
    <location>
        <begin position="89"/>
        <end position="152"/>
    </location>
</feature>
<evidence type="ECO:0000313" key="7">
    <source>
        <dbReference type="Proteomes" id="UP000196710"/>
    </source>
</evidence>
<feature type="chain" id="PRO_5043870483" evidence="3">
    <location>
        <begin position="28"/>
        <end position="428"/>
    </location>
</feature>
<feature type="compositionally biased region" description="Basic and acidic residues" evidence="2">
    <location>
        <begin position="242"/>
        <end position="254"/>
    </location>
</feature>
<evidence type="ECO:0000256" key="2">
    <source>
        <dbReference type="SAM" id="MobiDB-lite"/>
    </source>
</evidence>
<dbReference type="KEGG" id="amur:ADH66_13040"/>
<dbReference type="EMBL" id="CP065321">
    <property type="protein sequence ID" value="QQR30754.1"/>
    <property type="molecule type" value="Genomic_DNA"/>
</dbReference>
<reference evidence="6 8" key="3">
    <citation type="submission" date="2020-11" db="EMBL/GenBank/DDBJ databases">
        <title>Closed and high quality bacterial genomes of the OMM12 community.</title>
        <authorList>
            <person name="Marbouty M."/>
            <person name="Lamy-Besnier Q."/>
            <person name="Debarbieux L."/>
            <person name="Koszul R."/>
        </authorList>
    </citation>
    <scope>NUCLEOTIDE SEQUENCE [LARGE SCALE GENOMIC DNA]</scope>
    <source>
        <strain evidence="6 8">KB18</strain>
    </source>
</reference>
<keyword evidence="3" id="KW-0732">Signal</keyword>
<dbReference type="Proteomes" id="UP000196710">
    <property type="component" value="Chromosome"/>
</dbReference>
<dbReference type="AlphaFoldDB" id="A0A1Z2XSR2"/>
<dbReference type="RefSeq" id="WP_066539890.1">
    <property type="nucleotide sequence ID" value="NZ_CAJTCQ010000005.1"/>
</dbReference>
<reference evidence="5" key="1">
    <citation type="journal article" date="2017" name="Genome Announc.">
        <title>High-Quality Whole-Genome Sequences of the Oligo-Mouse-Microbiota Bacterial Community.</title>
        <authorList>
            <person name="Garzetti D."/>
            <person name="Brugiroux S."/>
            <person name="Bunk B."/>
            <person name="Pukall R."/>
            <person name="McCoy K.D."/>
            <person name="Macpherson A.J."/>
            <person name="Stecher B."/>
        </authorList>
    </citation>
    <scope>NUCLEOTIDE SEQUENCE</scope>
    <source>
        <strain evidence="5">KB18</strain>
    </source>
</reference>
<feature type="domain" description="SLH" evidence="4">
    <location>
        <begin position="28"/>
        <end position="88"/>
    </location>
</feature>
<feature type="domain" description="SLH" evidence="4">
    <location>
        <begin position="156"/>
        <end position="218"/>
    </location>
</feature>
<organism evidence="6 8">
    <name type="scientific">Acutalibacter muris</name>
    <dbReference type="NCBI Taxonomy" id="1796620"/>
    <lineage>
        <taxon>Bacteria</taxon>
        <taxon>Bacillati</taxon>
        <taxon>Bacillota</taxon>
        <taxon>Clostridia</taxon>
        <taxon>Eubacteriales</taxon>
        <taxon>Acutalibacteraceae</taxon>
        <taxon>Acutalibacter</taxon>
    </lineage>
</organism>
<evidence type="ECO:0000259" key="4">
    <source>
        <dbReference type="PROSITE" id="PS51272"/>
    </source>
</evidence>
<dbReference type="InterPro" id="IPR001119">
    <property type="entry name" value="SLH_dom"/>
</dbReference>
<gene>
    <name evidence="5" type="ORF">ADH66_13040</name>
    <name evidence="6" type="ORF">I5Q82_03370</name>
</gene>
<evidence type="ECO:0000313" key="8">
    <source>
        <dbReference type="Proteomes" id="UP000596035"/>
    </source>
</evidence>
<accession>A0A1Z2XSR2</accession>
<evidence type="ECO:0000256" key="3">
    <source>
        <dbReference type="SAM" id="SignalP"/>
    </source>
</evidence>
<sequence length="428" mass="47108">MSKLFRRFLAAGTAAVMLTMATVPAHAAAERFTDVKPSAWYYTAIDYAVSEGLFSGTSANTFSPGSPMTRAMFVRVLGNKAGVDPEDYPGSYFLDVPKGTWYTPYVQWAAGHEIVNGTGGYKFSPNQSVTREQMALILYNYAKTTDCDLTARTGLLDKYPDGGKVASYAEKAMEWAVTHNILSGSGGRLDPKGTATRAQVAQIFYNSRELLANGSEEPQPPTPSPSPEPSPSPDPDTPRIPISDEVRAKLRPNQDPDKILDYVLHGKKDDPTFSYDGTTAKWDPALIGQPGVAKTPMGSWENVEDETRSSSAIGNGCVKMLTRTASDRFYITAEEEDGYFALYYHPADKPDSQQMRQIKAALNLTRPIKYDRGLAYQGSGWAGPMVWEQYGGAQGIADKIEFYLLEMHPYATGYYLTEPQPGVFYLLY</sequence>